<evidence type="ECO:0000313" key="7">
    <source>
        <dbReference type="EMBL" id="RIX31888.1"/>
    </source>
</evidence>
<gene>
    <name evidence="7" type="ORF">D3M59_02505</name>
</gene>
<dbReference type="Gene3D" id="3.30.1330.60">
    <property type="entry name" value="OmpA-like domain"/>
    <property type="match status" value="1"/>
</dbReference>
<dbReference type="InterPro" id="IPR036737">
    <property type="entry name" value="OmpA-like_sf"/>
</dbReference>
<comment type="caution">
    <text evidence="7">The sequence shown here is derived from an EMBL/GenBank/DDBJ whole genome shotgun (WGS) entry which is preliminary data.</text>
</comment>
<evidence type="ECO:0000256" key="3">
    <source>
        <dbReference type="ARBA" id="ARBA00023237"/>
    </source>
</evidence>
<organism evidence="7 8">
    <name type="scientific">Sphingomonas edaphi</name>
    <dbReference type="NCBI Taxonomy" id="2315689"/>
    <lineage>
        <taxon>Bacteria</taxon>
        <taxon>Pseudomonadati</taxon>
        <taxon>Pseudomonadota</taxon>
        <taxon>Alphaproteobacteria</taxon>
        <taxon>Sphingomonadales</taxon>
        <taxon>Sphingomonadaceae</taxon>
        <taxon>Sphingomonas</taxon>
    </lineage>
</organism>
<dbReference type="RefSeq" id="WP_119531288.1">
    <property type="nucleotide sequence ID" value="NZ_QXTF01000001.1"/>
</dbReference>
<keyword evidence="3" id="KW-0998">Cell outer membrane</keyword>
<protein>
    <submittedName>
        <fullName evidence="7">OmpA family protein</fullName>
    </submittedName>
</protein>
<comment type="subcellular location">
    <subcellularLocation>
        <location evidence="1">Cell outer membrane</location>
    </subcellularLocation>
</comment>
<evidence type="ECO:0000256" key="1">
    <source>
        <dbReference type="ARBA" id="ARBA00004442"/>
    </source>
</evidence>
<keyword evidence="2 4" id="KW-0472">Membrane</keyword>
<evidence type="ECO:0000256" key="2">
    <source>
        <dbReference type="ARBA" id="ARBA00023136"/>
    </source>
</evidence>
<feature type="domain" description="OmpA-like" evidence="6">
    <location>
        <begin position="25"/>
        <end position="140"/>
    </location>
</feature>
<keyword evidence="8" id="KW-1185">Reference proteome</keyword>
<dbReference type="PANTHER" id="PTHR30329">
    <property type="entry name" value="STATOR ELEMENT OF FLAGELLAR MOTOR COMPLEX"/>
    <property type="match status" value="1"/>
</dbReference>
<dbReference type="PANTHER" id="PTHR30329:SF21">
    <property type="entry name" value="LIPOPROTEIN YIAD-RELATED"/>
    <property type="match status" value="1"/>
</dbReference>
<dbReference type="CDD" id="cd07185">
    <property type="entry name" value="OmpA_C-like"/>
    <property type="match status" value="1"/>
</dbReference>
<dbReference type="InterPro" id="IPR006664">
    <property type="entry name" value="OMP_bac"/>
</dbReference>
<dbReference type="AlphaFoldDB" id="A0A418Q1P8"/>
<evidence type="ECO:0000256" key="5">
    <source>
        <dbReference type="SAM" id="SignalP"/>
    </source>
</evidence>
<evidence type="ECO:0000313" key="8">
    <source>
        <dbReference type="Proteomes" id="UP000285023"/>
    </source>
</evidence>
<feature type="signal peptide" evidence="5">
    <location>
        <begin position="1"/>
        <end position="24"/>
    </location>
</feature>
<dbReference type="InterPro" id="IPR050330">
    <property type="entry name" value="Bact_OuterMem_StrucFunc"/>
</dbReference>
<dbReference type="GO" id="GO:0009279">
    <property type="term" value="C:cell outer membrane"/>
    <property type="evidence" value="ECO:0007669"/>
    <property type="project" value="UniProtKB-SubCell"/>
</dbReference>
<dbReference type="EMBL" id="QXTF01000001">
    <property type="protein sequence ID" value="RIX31888.1"/>
    <property type="molecule type" value="Genomic_DNA"/>
</dbReference>
<name>A0A418Q1P8_9SPHN</name>
<proteinExistence type="predicted"/>
<dbReference type="InterPro" id="IPR006665">
    <property type="entry name" value="OmpA-like"/>
</dbReference>
<dbReference type="Pfam" id="PF00691">
    <property type="entry name" value="OmpA"/>
    <property type="match status" value="1"/>
</dbReference>
<dbReference type="Proteomes" id="UP000285023">
    <property type="component" value="Unassembled WGS sequence"/>
</dbReference>
<evidence type="ECO:0000256" key="4">
    <source>
        <dbReference type="PROSITE-ProRule" id="PRU00473"/>
    </source>
</evidence>
<evidence type="ECO:0000259" key="6">
    <source>
        <dbReference type="PROSITE" id="PS51123"/>
    </source>
</evidence>
<dbReference type="PROSITE" id="PS51123">
    <property type="entry name" value="OMPA_2"/>
    <property type="match status" value="1"/>
</dbReference>
<dbReference type="PRINTS" id="PR01021">
    <property type="entry name" value="OMPADOMAIN"/>
</dbReference>
<dbReference type="OrthoDB" id="189250at2"/>
<accession>A0A418Q1P8</accession>
<keyword evidence="5" id="KW-0732">Signal</keyword>
<reference evidence="7 8" key="1">
    <citation type="submission" date="2018-09" db="EMBL/GenBank/DDBJ databases">
        <title>Sphingomonas sp. DAC4.</title>
        <authorList>
            <person name="Seo T."/>
        </authorList>
    </citation>
    <scope>NUCLEOTIDE SEQUENCE [LARGE SCALE GENOMIC DNA]</scope>
    <source>
        <strain evidence="7 8">DAC4</strain>
    </source>
</reference>
<dbReference type="SUPFAM" id="SSF103088">
    <property type="entry name" value="OmpA-like"/>
    <property type="match status" value="1"/>
</dbReference>
<sequence length="140" mass="15491">MTKQSRWMFGLAAVLMVCSGTTFAQEAARADGPFMVFFDWGKPDLNRDAETILNQVVATYRANPSSRLQLTGHSDRSGEAAVNRQSALNRAKHVLDYLAGKGIPVHSMTVASAGEERPLVPTEDGVREVQNRRVEIQFRN</sequence>
<feature type="chain" id="PRO_5019088657" evidence="5">
    <location>
        <begin position="25"/>
        <end position="140"/>
    </location>
</feature>